<keyword evidence="4" id="KW-1185">Reference proteome</keyword>
<protein>
    <recommendedName>
        <fullName evidence="1">Aspartyl/glutamyl-tRNA(Asn/Gln) amidotransferase subunit C</fullName>
        <shortName evidence="1">Asp/Glu-ADT subunit C</shortName>
        <ecNumber evidence="1">6.3.5.-</ecNumber>
    </recommendedName>
</protein>
<name>A0ABP6D1L7_9ACTN</name>
<proteinExistence type="inferred from homology"/>
<comment type="similarity">
    <text evidence="1">Belongs to the GatC family.</text>
</comment>
<comment type="function">
    <text evidence="1">Allows the formation of correctly charged Asn-tRNA(Asn) or Gln-tRNA(Gln) through the transamidation of misacylated Asp-tRNA(Asn) or Glu-tRNA(Gln) in organisms which lack either or both of asparaginyl-tRNA or glutaminyl-tRNA synthetases. The reaction takes place in the presence of glutamine and ATP through an activated phospho-Asp-tRNA(Asn) or phospho-Glu-tRNA(Gln).</text>
</comment>
<keyword evidence="1" id="KW-0067">ATP-binding</keyword>
<keyword evidence="1" id="KW-0436">Ligase</keyword>
<organism evidence="3 4">
    <name type="scientific">Streptomyces axinellae</name>
    <dbReference type="NCBI Taxonomy" id="552788"/>
    <lineage>
        <taxon>Bacteria</taxon>
        <taxon>Bacillati</taxon>
        <taxon>Actinomycetota</taxon>
        <taxon>Actinomycetes</taxon>
        <taxon>Kitasatosporales</taxon>
        <taxon>Streptomycetaceae</taxon>
        <taxon>Streptomyces</taxon>
    </lineage>
</organism>
<comment type="catalytic activity">
    <reaction evidence="1">
        <text>L-glutamyl-tRNA(Gln) + L-glutamine + ATP + H2O = L-glutaminyl-tRNA(Gln) + L-glutamate + ADP + phosphate + H(+)</text>
        <dbReference type="Rhea" id="RHEA:17521"/>
        <dbReference type="Rhea" id="RHEA-COMP:9681"/>
        <dbReference type="Rhea" id="RHEA-COMP:9684"/>
        <dbReference type="ChEBI" id="CHEBI:15377"/>
        <dbReference type="ChEBI" id="CHEBI:15378"/>
        <dbReference type="ChEBI" id="CHEBI:29985"/>
        <dbReference type="ChEBI" id="CHEBI:30616"/>
        <dbReference type="ChEBI" id="CHEBI:43474"/>
        <dbReference type="ChEBI" id="CHEBI:58359"/>
        <dbReference type="ChEBI" id="CHEBI:78520"/>
        <dbReference type="ChEBI" id="CHEBI:78521"/>
        <dbReference type="ChEBI" id="CHEBI:456216"/>
    </reaction>
</comment>
<dbReference type="InterPro" id="IPR036113">
    <property type="entry name" value="Asp/Glu-ADT_sf_sub_c"/>
</dbReference>
<dbReference type="InterPro" id="IPR003837">
    <property type="entry name" value="GatC"/>
</dbReference>
<dbReference type="Pfam" id="PF02686">
    <property type="entry name" value="GatC"/>
    <property type="match status" value="1"/>
</dbReference>
<comment type="caution">
    <text evidence="3">The sequence shown here is derived from an EMBL/GenBank/DDBJ whole genome shotgun (WGS) entry which is preliminary data.</text>
</comment>
<keyword evidence="1" id="KW-0547">Nucleotide-binding</keyword>
<dbReference type="Gene3D" id="1.10.20.60">
    <property type="entry name" value="Glu-tRNAGln amidotransferase C subunit, N-terminal domain"/>
    <property type="match status" value="1"/>
</dbReference>
<dbReference type="PANTHER" id="PTHR15004:SF0">
    <property type="entry name" value="GLUTAMYL-TRNA(GLN) AMIDOTRANSFERASE SUBUNIT C, MITOCHONDRIAL"/>
    <property type="match status" value="1"/>
</dbReference>
<evidence type="ECO:0000256" key="1">
    <source>
        <dbReference type="HAMAP-Rule" id="MF_00122"/>
    </source>
</evidence>
<dbReference type="PANTHER" id="PTHR15004">
    <property type="entry name" value="GLUTAMYL-TRNA(GLN) AMIDOTRANSFERASE SUBUNIT C, MITOCHONDRIAL"/>
    <property type="match status" value="1"/>
</dbReference>
<dbReference type="HAMAP" id="MF_00122">
    <property type="entry name" value="GatC"/>
    <property type="match status" value="1"/>
</dbReference>
<dbReference type="NCBIfam" id="TIGR00135">
    <property type="entry name" value="gatC"/>
    <property type="match status" value="1"/>
</dbReference>
<feature type="region of interest" description="Disordered" evidence="2">
    <location>
        <begin position="111"/>
        <end position="163"/>
    </location>
</feature>
<sequence length="163" mass="17883">MGVPPAGEAKGVWGRSTRQRRRARVRTDGEGVLPGHKREALRGWGREPHRIGADNPTLTQEDRCMPGISREEVAHLAKLARLELKDEELDHFAGQLDDIIGAVAAVSDVAEEDVPPTSHPLPLTNVMRQDEVRPSLTPQQALSGAPAQEQQRFKVPQILGEEA</sequence>
<reference evidence="4" key="1">
    <citation type="journal article" date="2019" name="Int. J. Syst. Evol. Microbiol.">
        <title>The Global Catalogue of Microorganisms (GCM) 10K type strain sequencing project: providing services to taxonomists for standard genome sequencing and annotation.</title>
        <authorList>
            <consortium name="The Broad Institute Genomics Platform"/>
            <consortium name="The Broad Institute Genome Sequencing Center for Infectious Disease"/>
            <person name="Wu L."/>
            <person name="Ma J."/>
        </authorList>
    </citation>
    <scope>NUCLEOTIDE SEQUENCE [LARGE SCALE GENOMIC DNA]</scope>
    <source>
        <strain evidence="4">JCM 16373</strain>
    </source>
</reference>
<evidence type="ECO:0000313" key="4">
    <source>
        <dbReference type="Proteomes" id="UP001501447"/>
    </source>
</evidence>
<feature type="region of interest" description="Disordered" evidence="2">
    <location>
        <begin position="1"/>
        <end position="35"/>
    </location>
</feature>
<evidence type="ECO:0000313" key="3">
    <source>
        <dbReference type="EMBL" id="GAA2631334.1"/>
    </source>
</evidence>
<dbReference type="EMBL" id="BAAARJ010000020">
    <property type="protein sequence ID" value="GAA2631334.1"/>
    <property type="molecule type" value="Genomic_DNA"/>
</dbReference>
<dbReference type="SUPFAM" id="SSF141000">
    <property type="entry name" value="Glu-tRNAGln amidotransferase C subunit"/>
    <property type="match status" value="1"/>
</dbReference>
<keyword evidence="1" id="KW-0648">Protein biosynthesis</keyword>
<dbReference type="Proteomes" id="UP001501447">
    <property type="component" value="Unassembled WGS sequence"/>
</dbReference>
<evidence type="ECO:0000256" key="2">
    <source>
        <dbReference type="SAM" id="MobiDB-lite"/>
    </source>
</evidence>
<gene>
    <name evidence="1" type="primary">gatC</name>
    <name evidence="3" type="ORF">GCM10009863_53800</name>
</gene>
<accession>A0ABP6D1L7</accession>
<comment type="subunit">
    <text evidence="1">Heterotrimer of A, B and C subunits.</text>
</comment>
<comment type="catalytic activity">
    <reaction evidence="1">
        <text>L-aspartyl-tRNA(Asn) + L-glutamine + ATP + H2O = L-asparaginyl-tRNA(Asn) + L-glutamate + ADP + phosphate + 2 H(+)</text>
        <dbReference type="Rhea" id="RHEA:14513"/>
        <dbReference type="Rhea" id="RHEA-COMP:9674"/>
        <dbReference type="Rhea" id="RHEA-COMP:9677"/>
        <dbReference type="ChEBI" id="CHEBI:15377"/>
        <dbReference type="ChEBI" id="CHEBI:15378"/>
        <dbReference type="ChEBI" id="CHEBI:29985"/>
        <dbReference type="ChEBI" id="CHEBI:30616"/>
        <dbReference type="ChEBI" id="CHEBI:43474"/>
        <dbReference type="ChEBI" id="CHEBI:58359"/>
        <dbReference type="ChEBI" id="CHEBI:78515"/>
        <dbReference type="ChEBI" id="CHEBI:78516"/>
        <dbReference type="ChEBI" id="CHEBI:456216"/>
    </reaction>
</comment>
<dbReference type="EC" id="6.3.5.-" evidence="1"/>